<dbReference type="EMBL" id="CAKKNE010000002">
    <property type="protein sequence ID" value="CAH0367950.1"/>
    <property type="molecule type" value="Genomic_DNA"/>
</dbReference>
<organism evidence="2 3">
    <name type="scientific">Pelagomonas calceolata</name>
    <dbReference type="NCBI Taxonomy" id="35677"/>
    <lineage>
        <taxon>Eukaryota</taxon>
        <taxon>Sar</taxon>
        <taxon>Stramenopiles</taxon>
        <taxon>Ochrophyta</taxon>
        <taxon>Pelagophyceae</taxon>
        <taxon>Pelagomonadales</taxon>
        <taxon>Pelagomonadaceae</taxon>
        <taxon>Pelagomonas</taxon>
    </lineage>
</organism>
<feature type="compositionally biased region" description="Basic and acidic residues" evidence="1">
    <location>
        <begin position="234"/>
        <end position="246"/>
    </location>
</feature>
<dbReference type="InterPro" id="IPR010736">
    <property type="entry name" value="SHIPPO-rpt"/>
</dbReference>
<feature type="compositionally biased region" description="Basic and acidic residues" evidence="1">
    <location>
        <begin position="48"/>
        <end position="61"/>
    </location>
</feature>
<dbReference type="OrthoDB" id="406368at2759"/>
<evidence type="ECO:0000313" key="2">
    <source>
        <dbReference type="EMBL" id="CAH0367950.1"/>
    </source>
</evidence>
<feature type="compositionally biased region" description="Polar residues" evidence="1">
    <location>
        <begin position="250"/>
        <end position="263"/>
    </location>
</feature>
<keyword evidence="3" id="KW-1185">Reference proteome</keyword>
<accession>A0A8J2WGV6</accession>
<dbReference type="Proteomes" id="UP000789595">
    <property type="component" value="Unassembled WGS sequence"/>
</dbReference>
<sequence length="310" mass="33345">MTETGQSLASFGLCLAARKAVVDKQMGADPNLPGPGQYINPLTLGRNKNGEVKSVESKTRSEPSACIGREAINDCGRPIEKQLGNASTNPGPKYQLDNITYGIQVQSKIRSAPRMKFSTGPRLATSGPGTKTRMAEPSPQTYDAAAIEKGQRMLSTGRNIPGVKFMTGPRTYNNAAERENKSRPAPGQYDSHGSCGRQIESKYRSSKISTIGGGRHNIGAKTRAQEPGPGHYIDPLKEGRNEKGEAKPVLSSQKSYPSATFGTAAQRPYAGEGGNKLEVRPGPKYQIQGSMGRMLDSRYRSQPIISFGAR</sequence>
<proteinExistence type="predicted"/>
<feature type="region of interest" description="Disordered" evidence="1">
    <location>
        <begin position="117"/>
        <end position="139"/>
    </location>
</feature>
<dbReference type="Pfam" id="PF07004">
    <property type="entry name" value="SHIPPO-rpt"/>
    <property type="match status" value="1"/>
</dbReference>
<protein>
    <submittedName>
        <fullName evidence="2">Uncharacterized protein</fullName>
    </submittedName>
</protein>
<name>A0A8J2WGV6_9STRA</name>
<comment type="caution">
    <text evidence="2">The sequence shown here is derived from an EMBL/GenBank/DDBJ whole genome shotgun (WGS) entry which is preliminary data.</text>
</comment>
<feature type="region of interest" description="Disordered" evidence="1">
    <location>
        <begin position="28"/>
        <end position="63"/>
    </location>
</feature>
<reference evidence="2" key="1">
    <citation type="submission" date="2021-11" db="EMBL/GenBank/DDBJ databases">
        <authorList>
            <consortium name="Genoscope - CEA"/>
            <person name="William W."/>
        </authorList>
    </citation>
    <scope>NUCLEOTIDE SEQUENCE</scope>
</reference>
<gene>
    <name evidence="2" type="ORF">PECAL_2P09960</name>
</gene>
<dbReference type="PANTHER" id="PTHR40429:SF1">
    <property type="entry name" value="FLAGELLAR ASSOCIATED PROTEIN"/>
    <property type="match status" value="1"/>
</dbReference>
<dbReference type="PANTHER" id="PTHR40429">
    <property type="entry name" value="FLAGELLAR ASSOCIATED PROTEIN"/>
    <property type="match status" value="1"/>
</dbReference>
<evidence type="ECO:0000256" key="1">
    <source>
        <dbReference type="SAM" id="MobiDB-lite"/>
    </source>
</evidence>
<evidence type="ECO:0000313" key="3">
    <source>
        <dbReference type="Proteomes" id="UP000789595"/>
    </source>
</evidence>
<dbReference type="AlphaFoldDB" id="A0A8J2WGV6"/>
<feature type="region of interest" description="Disordered" evidence="1">
    <location>
        <begin position="175"/>
        <end position="294"/>
    </location>
</feature>